<evidence type="ECO:0008006" key="3">
    <source>
        <dbReference type="Google" id="ProtNLM"/>
    </source>
</evidence>
<sequence length="73" mass="8465">MRYVTSATRSVTLLLYVKCHQSEGNFYLAIKHTFLDLKVSVSAGQEQRPLAIFYRTAGFMWKFNCRCGQNHQC</sequence>
<name>A0AAV4A5Z0_9GAST</name>
<organism evidence="1 2">
    <name type="scientific">Plakobranchus ocellatus</name>
    <dbReference type="NCBI Taxonomy" id="259542"/>
    <lineage>
        <taxon>Eukaryota</taxon>
        <taxon>Metazoa</taxon>
        <taxon>Spiralia</taxon>
        <taxon>Lophotrochozoa</taxon>
        <taxon>Mollusca</taxon>
        <taxon>Gastropoda</taxon>
        <taxon>Heterobranchia</taxon>
        <taxon>Euthyneura</taxon>
        <taxon>Panpulmonata</taxon>
        <taxon>Sacoglossa</taxon>
        <taxon>Placobranchoidea</taxon>
        <taxon>Plakobranchidae</taxon>
        <taxon>Plakobranchus</taxon>
    </lineage>
</organism>
<dbReference type="AlphaFoldDB" id="A0AAV4A5Z0"/>
<evidence type="ECO:0000313" key="2">
    <source>
        <dbReference type="Proteomes" id="UP000735302"/>
    </source>
</evidence>
<keyword evidence="2" id="KW-1185">Reference proteome</keyword>
<reference evidence="1 2" key="1">
    <citation type="journal article" date="2021" name="Elife">
        <title>Chloroplast acquisition without the gene transfer in kleptoplastic sea slugs, Plakobranchus ocellatus.</title>
        <authorList>
            <person name="Maeda T."/>
            <person name="Takahashi S."/>
            <person name="Yoshida T."/>
            <person name="Shimamura S."/>
            <person name="Takaki Y."/>
            <person name="Nagai Y."/>
            <person name="Toyoda A."/>
            <person name="Suzuki Y."/>
            <person name="Arimoto A."/>
            <person name="Ishii H."/>
            <person name="Satoh N."/>
            <person name="Nishiyama T."/>
            <person name="Hasebe M."/>
            <person name="Maruyama T."/>
            <person name="Minagawa J."/>
            <person name="Obokata J."/>
            <person name="Shigenobu S."/>
        </authorList>
    </citation>
    <scope>NUCLEOTIDE SEQUENCE [LARGE SCALE GENOMIC DNA]</scope>
</reference>
<accession>A0AAV4A5Z0</accession>
<proteinExistence type="predicted"/>
<protein>
    <recommendedName>
        <fullName evidence="3">Secreted protein</fullName>
    </recommendedName>
</protein>
<dbReference type="EMBL" id="BLXT01003640">
    <property type="protein sequence ID" value="GFO02795.1"/>
    <property type="molecule type" value="Genomic_DNA"/>
</dbReference>
<gene>
    <name evidence="1" type="ORF">PoB_002930000</name>
</gene>
<evidence type="ECO:0000313" key="1">
    <source>
        <dbReference type="EMBL" id="GFO02795.1"/>
    </source>
</evidence>
<dbReference type="Proteomes" id="UP000735302">
    <property type="component" value="Unassembled WGS sequence"/>
</dbReference>
<comment type="caution">
    <text evidence="1">The sequence shown here is derived from an EMBL/GenBank/DDBJ whole genome shotgun (WGS) entry which is preliminary data.</text>
</comment>